<sequence length="628" mass="75803">MKIAFLFLCISDIHFPKSWEQFFKHNEGKYSIYCHPKYPRHVKTPWLKTCIIENLVETGWGFITRAYEMLLREACKDPQNIKFITISESCIPVKPFSHVYNRIFQYNLKTSFIKQMRVSKYDFNERIKTQSNYHKIKHFTKHYARFCLSQYHVKKLLNHPQLEFFHKMHVGDEFFLTCLLPWDYVIDFDITFDDWDSVSKIVIDYNKRIKRLYDEQEKNLNINNKKQIKQLQAERDNIRKNPKSFYKISNSTLIQMENTKCFFFRKFPMDSEIYRYIDDPKSKFSIQVRRIQKLDHMFPSNAFIITCKGKPPHSMKITYKDIPHKLNYRYKLIPNKIQMDKQFKYYTLRLLQRQSPQETHLLKKHIDIYLDSVYQSFNINPMFKEILMVSDKPITKKCMYFKAIPTHMIIQDEHFYKKIAKVKKYDLINWGSHLIDKKYIKKGKTPTDRKILWAQSTWKYQLCGLMTCFRCLKAGGSFLLIVGSFRRQSCIDMILYISQFFKHYHIMKPIKFYDNVGILYVWFDDFTPLNQDIKSIRTNLRLLSEIKPKAVARITQINMEVKLVEFIKQISRVLVLKNDDIINLYRLYEQDKQSYIRIAGENISTGEIYNTWLDKQIKQWNEHNTIIS</sequence>
<evidence type="ECO:0000313" key="6">
    <source>
        <dbReference type="EMBL" id="QFG73644.1"/>
    </source>
</evidence>
<dbReference type="Pfam" id="PF02485">
    <property type="entry name" value="Branch"/>
    <property type="match status" value="1"/>
</dbReference>
<dbReference type="GO" id="GO:0016020">
    <property type="term" value="C:membrane"/>
    <property type="evidence" value="ECO:0007669"/>
    <property type="project" value="UniProtKB-SubCell"/>
</dbReference>
<organism evidence="6">
    <name type="scientific">Megaviridae environmental sample</name>
    <dbReference type="NCBI Taxonomy" id="1737588"/>
    <lineage>
        <taxon>Viruses</taxon>
        <taxon>Varidnaviria</taxon>
        <taxon>Bamfordvirae</taxon>
        <taxon>Nucleocytoviricota</taxon>
        <taxon>Megaviricetes</taxon>
        <taxon>Imitervirales</taxon>
        <taxon>Mimiviridae</taxon>
        <taxon>environmental samples</taxon>
    </lineage>
</organism>
<dbReference type="GO" id="GO:0016757">
    <property type="term" value="F:glycosyltransferase activity"/>
    <property type="evidence" value="ECO:0007669"/>
    <property type="project" value="UniProtKB-KW"/>
</dbReference>
<evidence type="ECO:0000256" key="3">
    <source>
        <dbReference type="ARBA" id="ARBA00022679"/>
    </source>
</evidence>
<dbReference type="InterPro" id="IPR044174">
    <property type="entry name" value="BC10-like"/>
</dbReference>
<keyword evidence="2" id="KW-0328">Glycosyltransferase</keyword>
<dbReference type="PANTHER" id="PTHR31042">
    <property type="entry name" value="CORE-2/I-BRANCHING BETA-1,6-N-ACETYLGLUCOSAMINYLTRANSFERASE FAMILY PROTEIN-RELATED"/>
    <property type="match status" value="1"/>
</dbReference>
<proteinExistence type="predicted"/>
<dbReference type="PANTHER" id="PTHR31042:SF150">
    <property type="entry name" value="OS06G0661900 PROTEIN"/>
    <property type="match status" value="1"/>
</dbReference>
<comment type="subcellular location">
    <subcellularLocation>
        <location evidence="1">Membrane</location>
        <topology evidence="1">Single-pass type II membrane protein</topology>
    </subcellularLocation>
</comment>
<keyword evidence="4" id="KW-0472">Membrane</keyword>
<evidence type="ECO:0000256" key="5">
    <source>
        <dbReference type="ARBA" id="ARBA00023180"/>
    </source>
</evidence>
<keyword evidence="3" id="KW-0808">Transferase</keyword>
<protein>
    <submittedName>
        <fullName evidence="6">Core-2/I-branching enzyme</fullName>
    </submittedName>
</protein>
<name>A0A5J6VI89_9VIRU</name>
<evidence type="ECO:0000256" key="2">
    <source>
        <dbReference type="ARBA" id="ARBA00022676"/>
    </source>
</evidence>
<keyword evidence="5" id="KW-0325">Glycoprotein</keyword>
<dbReference type="InterPro" id="IPR003406">
    <property type="entry name" value="Glyco_trans_14"/>
</dbReference>
<reference evidence="6" key="1">
    <citation type="journal article" date="2019" name="Philos. Trans. R. Soc. Lond., B, Biol. Sci.">
        <title>Targeted metagenomic recovery of four divergent viruses reveals shared and distinctive characteristics of giant viruses of marine eukaryotes.</title>
        <authorList>
            <person name="Needham D.M."/>
            <person name="Poirier C."/>
            <person name="Hehenberger E."/>
            <person name="Jimenez V."/>
            <person name="Swalwell J.E."/>
            <person name="Santoro A.E."/>
            <person name="Worden A.Z."/>
        </authorList>
    </citation>
    <scope>NUCLEOTIDE SEQUENCE</scope>
    <source>
        <strain evidence="6">OPacV-662</strain>
    </source>
</reference>
<evidence type="ECO:0000256" key="1">
    <source>
        <dbReference type="ARBA" id="ARBA00004606"/>
    </source>
</evidence>
<accession>A0A5J6VI89</accession>
<evidence type="ECO:0000256" key="4">
    <source>
        <dbReference type="ARBA" id="ARBA00023136"/>
    </source>
</evidence>
<dbReference type="EMBL" id="MN448266">
    <property type="protein sequence ID" value="QFG73644.1"/>
    <property type="molecule type" value="Genomic_DNA"/>
</dbReference>